<protein>
    <recommendedName>
        <fullName evidence="1">2EXR domain-containing protein</fullName>
    </recommendedName>
</protein>
<evidence type="ECO:0000313" key="3">
    <source>
        <dbReference type="Proteomes" id="UP000799428"/>
    </source>
</evidence>
<organism evidence="2 3">
    <name type="scientific">Pleomassaria siparia CBS 279.74</name>
    <dbReference type="NCBI Taxonomy" id="1314801"/>
    <lineage>
        <taxon>Eukaryota</taxon>
        <taxon>Fungi</taxon>
        <taxon>Dikarya</taxon>
        <taxon>Ascomycota</taxon>
        <taxon>Pezizomycotina</taxon>
        <taxon>Dothideomycetes</taxon>
        <taxon>Pleosporomycetidae</taxon>
        <taxon>Pleosporales</taxon>
        <taxon>Pleomassariaceae</taxon>
        <taxon>Pleomassaria</taxon>
    </lineage>
</organism>
<feature type="domain" description="2EXR" evidence="1">
    <location>
        <begin position="25"/>
        <end position="84"/>
    </location>
</feature>
<dbReference type="PANTHER" id="PTHR35910">
    <property type="entry name" value="2EXR DOMAIN-CONTAINING PROTEIN"/>
    <property type="match status" value="1"/>
</dbReference>
<accession>A0A6G1JQ69</accession>
<dbReference type="Proteomes" id="UP000799428">
    <property type="component" value="Unassembled WGS sequence"/>
</dbReference>
<sequence length="186" mass="21559">MPLKEVNPLRCIPRISYTNLFTPDWKNHDRQCEPVLTSSTPVPAVLQVCQEARNYGLYQKTFSEIATPGKGFQYIWANLDIDIVDIEKSLFKDFKPVAPTIRRLEFKRKASCDFFFHWESDELRTFINAKEMYVVCADGLCHMTSLGRHGPPALLCSNENVFFINLKDNKRVFRGYKGLAKIIKIY</sequence>
<evidence type="ECO:0000259" key="1">
    <source>
        <dbReference type="Pfam" id="PF20150"/>
    </source>
</evidence>
<proteinExistence type="predicted"/>
<reference evidence="2" key="1">
    <citation type="journal article" date="2020" name="Stud. Mycol.">
        <title>101 Dothideomycetes genomes: a test case for predicting lifestyles and emergence of pathogens.</title>
        <authorList>
            <person name="Haridas S."/>
            <person name="Albert R."/>
            <person name="Binder M."/>
            <person name="Bloem J."/>
            <person name="Labutti K."/>
            <person name="Salamov A."/>
            <person name="Andreopoulos B."/>
            <person name="Baker S."/>
            <person name="Barry K."/>
            <person name="Bills G."/>
            <person name="Bluhm B."/>
            <person name="Cannon C."/>
            <person name="Castanera R."/>
            <person name="Culley D."/>
            <person name="Daum C."/>
            <person name="Ezra D."/>
            <person name="Gonzalez J."/>
            <person name="Henrissat B."/>
            <person name="Kuo A."/>
            <person name="Liang C."/>
            <person name="Lipzen A."/>
            <person name="Lutzoni F."/>
            <person name="Magnuson J."/>
            <person name="Mondo S."/>
            <person name="Nolan M."/>
            <person name="Ohm R."/>
            <person name="Pangilinan J."/>
            <person name="Park H.-J."/>
            <person name="Ramirez L."/>
            <person name="Alfaro M."/>
            <person name="Sun H."/>
            <person name="Tritt A."/>
            <person name="Yoshinaga Y."/>
            <person name="Zwiers L.-H."/>
            <person name="Turgeon B."/>
            <person name="Goodwin S."/>
            <person name="Spatafora J."/>
            <person name="Crous P."/>
            <person name="Grigoriev I."/>
        </authorList>
    </citation>
    <scope>NUCLEOTIDE SEQUENCE</scope>
    <source>
        <strain evidence="2">CBS 279.74</strain>
    </source>
</reference>
<dbReference type="PANTHER" id="PTHR35910:SF1">
    <property type="entry name" value="2EXR DOMAIN-CONTAINING PROTEIN"/>
    <property type="match status" value="1"/>
</dbReference>
<dbReference type="AlphaFoldDB" id="A0A6G1JQ69"/>
<dbReference type="InterPro" id="IPR045518">
    <property type="entry name" value="2EXR"/>
</dbReference>
<gene>
    <name evidence="2" type="ORF">K504DRAFT_393881</name>
</gene>
<dbReference type="Pfam" id="PF20150">
    <property type="entry name" value="2EXR"/>
    <property type="match status" value="1"/>
</dbReference>
<keyword evidence="3" id="KW-1185">Reference proteome</keyword>
<name>A0A6G1JQ69_9PLEO</name>
<evidence type="ECO:0000313" key="2">
    <source>
        <dbReference type="EMBL" id="KAF2702774.1"/>
    </source>
</evidence>
<dbReference type="EMBL" id="MU005793">
    <property type="protein sequence ID" value="KAF2702774.1"/>
    <property type="molecule type" value="Genomic_DNA"/>
</dbReference>
<dbReference type="OrthoDB" id="3473305at2759"/>